<keyword evidence="5" id="KW-0808">Transferase</keyword>
<dbReference type="CDD" id="cd00075">
    <property type="entry name" value="HATPase"/>
    <property type="match status" value="1"/>
</dbReference>
<dbReference type="PANTHER" id="PTHR45453:SF1">
    <property type="entry name" value="PHOSPHATE REGULON SENSOR PROTEIN PHOR"/>
    <property type="match status" value="1"/>
</dbReference>
<dbReference type="AlphaFoldDB" id="A0A9D1KV76"/>
<comment type="subcellular location">
    <subcellularLocation>
        <location evidence="2">Membrane</location>
    </subcellularLocation>
</comment>
<dbReference type="PANTHER" id="PTHR45453">
    <property type="entry name" value="PHOSPHATE REGULON SENSOR PROTEIN PHOR"/>
    <property type="match status" value="1"/>
</dbReference>
<dbReference type="Proteomes" id="UP000824159">
    <property type="component" value="Unassembled WGS sequence"/>
</dbReference>
<dbReference type="EMBL" id="DVLX01000029">
    <property type="protein sequence ID" value="HIT99184.1"/>
    <property type="molecule type" value="Genomic_DNA"/>
</dbReference>
<organism evidence="11 12">
    <name type="scientific">Candidatus Allocopromorpha excrementavium</name>
    <dbReference type="NCBI Taxonomy" id="2840741"/>
    <lineage>
        <taxon>Bacteria</taxon>
        <taxon>Bacillati</taxon>
        <taxon>Bacillota</taxon>
        <taxon>Clostridia</taxon>
        <taxon>Eubacteriales</taxon>
        <taxon>Eubacteriaceae</taxon>
        <taxon>Eubacteriaceae incertae sedis</taxon>
        <taxon>Candidatus Allocopromorpha</taxon>
    </lineage>
</organism>
<dbReference type="InterPro" id="IPR036097">
    <property type="entry name" value="HisK_dim/P_sf"/>
</dbReference>
<dbReference type="PRINTS" id="PR00344">
    <property type="entry name" value="BCTRLSENSOR"/>
</dbReference>
<dbReference type="GO" id="GO:0000155">
    <property type="term" value="F:phosphorelay sensor kinase activity"/>
    <property type="evidence" value="ECO:0007669"/>
    <property type="project" value="InterPro"/>
</dbReference>
<evidence type="ECO:0000313" key="12">
    <source>
        <dbReference type="Proteomes" id="UP000824159"/>
    </source>
</evidence>
<dbReference type="InterPro" id="IPR036890">
    <property type="entry name" value="HATPase_C_sf"/>
</dbReference>
<evidence type="ECO:0000256" key="1">
    <source>
        <dbReference type="ARBA" id="ARBA00000085"/>
    </source>
</evidence>
<evidence type="ECO:0000313" key="11">
    <source>
        <dbReference type="EMBL" id="HIT99184.1"/>
    </source>
</evidence>
<protein>
    <recommendedName>
        <fullName evidence="3">histidine kinase</fullName>
        <ecNumber evidence="3">2.7.13.3</ecNumber>
    </recommendedName>
</protein>
<accession>A0A9D1KV76</accession>
<dbReference type="CDD" id="cd00082">
    <property type="entry name" value="HisKA"/>
    <property type="match status" value="1"/>
</dbReference>
<feature type="transmembrane region" description="Helical" evidence="8">
    <location>
        <begin position="94"/>
        <end position="119"/>
    </location>
</feature>
<keyword evidence="9" id="KW-0732">Signal</keyword>
<keyword evidence="8" id="KW-1133">Transmembrane helix</keyword>
<feature type="signal peptide" evidence="9">
    <location>
        <begin position="1"/>
        <end position="21"/>
    </location>
</feature>
<dbReference type="Gene3D" id="3.30.565.10">
    <property type="entry name" value="Histidine kinase-like ATPase, C-terminal domain"/>
    <property type="match status" value="1"/>
</dbReference>
<dbReference type="InterPro" id="IPR003661">
    <property type="entry name" value="HisK_dim/P_dom"/>
</dbReference>
<dbReference type="Pfam" id="PF02518">
    <property type="entry name" value="HATPase_c"/>
    <property type="match status" value="1"/>
</dbReference>
<dbReference type="GO" id="GO:0005886">
    <property type="term" value="C:plasma membrane"/>
    <property type="evidence" value="ECO:0007669"/>
    <property type="project" value="TreeGrafter"/>
</dbReference>
<reference evidence="11" key="2">
    <citation type="journal article" date="2021" name="PeerJ">
        <title>Extensive microbial diversity within the chicken gut microbiome revealed by metagenomics and culture.</title>
        <authorList>
            <person name="Gilroy R."/>
            <person name="Ravi A."/>
            <person name="Getino M."/>
            <person name="Pursley I."/>
            <person name="Horton D.L."/>
            <person name="Alikhan N.F."/>
            <person name="Baker D."/>
            <person name="Gharbi K."/>
            <person name="Hall N."/>
            <person name="Watson M."/>
            <person name="Adriaenssens E.M."/>
            <person name="Foster-Nyarko E."/>
            <person name="Jarju S."/>
            <person name="Secka A."/>
            <person name="Antonio M."/>
            <person name="Oren A."/>
            <person name="Chaudhuri R.R."/>
            <person name="La Ragione R."/>
            <person name="Hildebrand F."/>
            <person name="Pallen M.J."/>
        </authorList>
    </citation>
    <scope>NUCLEOTIDE SEQUENCE</scope>
    <source>
        <strain evidence="11">CHK176-22527</strain>
    </source>
</reference>
<dbReference type="Gene3D" id="1.10.287.130">
    <property type="match status" value="1"/>
</dbReference>
<dbReference type="EC" id="2.7.13.3" evidence="3"/>
<evidence type="ECO:0000256" key="4">
    <source>
        <dbReference type="ARBA" id="ARBA00022553"/>
    </source>
</evidence>
<evidence type="ECO:0000256" key="3">
    <source>
        <dbReference type="ARBA" id="ARBA00012438"/>
    </source>
</evidence>
<keyword evidence="7" id="KW-0902">Two-component regulatory system</keyword>
<dbReference type="Pfam" id="PF00512">
    <property type="entry name" value="HisKA"/>
    <property type="match status" value="1"/>
</dbReference>
<proteinExistence type="predicted"/>
<dbReference type="SMART" id="SM00388">
    <property type="entry name" value="HisKA"/>
    <property type="match status" value="1"/>
</dbReference>
<dbReference type="SUPFAM" id="SSF47384">
    <property type="entry name" value="Homodimeric domain of signal transducing histidine kinase"/>
    <property type="match status" value="1"/>
</dbReference>
<sequence length="403" mass="45337">MKKILLIFIAAALALSVAAGAVSGILTERAKSAEESRIANIMGAVSESYPEAENTFIEAMADENRIYEKQGRAVLASYGYDGEDTDGSDYDRAFLSWIGVSAAMFTVMLAFGAAIYFLMKRKQEQKNQLLISVLEDCLSENFQFTADDDELREAGDIRFAESIRQLEETLRLKTVKYNEEHDNTKTLVTDISHQLKTPISAMKVCFDMYLGAETAEEKEEFLTRSMIQMDKLESLAASLINISRLENNVITLRPEEVYLTDMLIGAVNTEYHKAAKKDIDIETEEFEDIRLMLDKKWTVEAIANIIDNAVKYSPEHSRINIRVNKLFSFVRIEIEDFGIGIPKEERNKIFARFFRGSSDAVKEQEGSGVGLYLTRKILEDQGGTVSVKSKQEAGSVFTVQLPL</sequence>
<keyword evidence="4" id="KW-0597">Phosphoprotein</keyword>
<dbReference type="PROSITE" id="PS50109">
    <property type="entry name" value="HIS_KIN"/>
    <property type="match status" value="1"/>
</dbReference>
<feature type="chain" id="PRO_5038364033" description="histidine kinase" evidence="9">
    <location>
        <begin position="22"/>
        <end position="403"/>
    </location>
</feature>
<evidence type="ECO:0000256" key="7">
    <source>
        <dbReference type="ARBA" id="ARBA00023012"/>
    </source>
</evidence>
<feature type="domain" description="Histidine kinase" evidence="10">
    <location>
        <begin position="190"/>
        <end position="403"/>
    </location>
</feature>
<comment type="caution">
    <text evidence="11">The sequence shown here is derived from an EMBL/GenBank/DDBJ whole genome shotgun (WGS) entry which is preliminary data.</text>
</comment>
<comment type="catalytic activity">
    <reaction evidence="1">
        <text>ATP + protein L-histidine = ADP + protein N-phospho-L-histidine.</text>
        <dbReference type="EC" id="2.7.13.3"/>
    </reaction>
</comment>
<evidence type="ECO:0000256" key="2">
    <source>
        <dbReference type="ARBA" id="ARBA00004370"/>
    </source>
</evidence>
<reference evidence="11" key="1">
    <citation type="submission" date="2020-10" db="EMBL/GenBank/DDBJ databases">
        <authorList>
            <person name="Gilroy R."/>
        </authorList>
    </citation>
    <scope>NUCLEOTIDE SEQUENCE</scope>
    <source>
        <strain evidence="11">CHK176-22527</strain>
    </source>
</reference>
<dbReference type="SUPFAM" id="SSF55874">
    <property type="entry name" value="ATPase domain of HSP90 chaperone/DNA topoisomerase II/histidine kinase"/>
    <property type="match status" value="1"/>
</dbReference>
<dbReference type="InterPro" id="IPR003594">
    <property type="entry name" value="HATPase_dom"/>
</dbReference>
<evidence type="ECO:0000256" key="5">
    <source>
        <dbReference type="ARBA" id="ARBA00022679"/>
    </source>
</evidence>
<keyword evidence="8" id="KW-0812">Transmembrane</keyword>
<evidence type="ECO:0000256" key="6">
    <source>
        <dbReference type="ARBA" id="ARBA00022777"/>
    </source>
</evidence>
<dbReference type="InterPro" id="IPR050351">
    <property type="entry name" value="BphY/WalK/GraS-like"/>
</dbReference>
<dbReference type="SMART" id="SM00387">
    <property type="entry name" value="HATPase_c"/>
    <property type="match status" value="1"/>
</dbReference>
<evidence type="ECO:0000259" key="10">
    <source>
        <dbReference type="PROSITE" id="PS50109"/>
    </source>
</evidence>
<keyword evidence="8" id="KW-0472">Membrane</keyword>
<dbReference type="GO" id="GO:0016036">
    <property type="term" value="P:cellular response to phosphate starvation"/>
    <property type="evidence" value="ECO:0007669"/>
    <property type="project" value="TreeGrafter"/>
</dbReference>
<dbReference type="GO" id="GO:0004721">
    <property type="term" value="F:phosphoprotein phosphatase activity"/>
    <property type="evidence" value="ECO:0007669"/>
    <property type="project" value="TreeGrafter"/>
</dbReference>
<evidence type="ECO:0000256" key="9">
    <source>
        <dbReference type="SAM" id="SignalP"/>
    </source>
</evidence>
<gene>
    <name evidence="11" type="ORF">IAD12_02890</name>
</gene>
<keyword evidence="6 11" id="KW-0418">Kinase</keyword>
<dbReference type="InterPro" id="IPR005467">
    <property type="entry name" value="His_kinase_dom"/>
</dbReference>
<evidence type="ECO:0000256" key="8">
    <source>
        <dbReference type="SAM" id="Phobius"/>
    </source>
</evidence>
<name>A0A9D1KV76_9FIRM</name>
<dbReference type="InterPro" id="IPR004358">
    <property type="entry name" value="Sig_transdc_His_kin-like_C"/>
</dbReference>